<dbReference type="PROSITE" id="PS51186">
    <property type="entry name" value="GNAT"/>
    <property type="match status" value="1"/>
</dbReference>
<evidence type="ECO:0000313" key="4">
    <source>
        <dbReference type="EMBL" id="MFD2794454.1"/>
    </source>
</evidence>
<evidence type="ECO:0000256" key="2">
    <source>
        <dbReference type="ARBA" id="ARBA00023315"/>
    </source>
</evidence>
<dbReference type="InterPro" id="IPR000182">
    <property type="entry name" value="GNAT_dom"/>
</dbReference>
<evidence type="ECO:0000313" key="5">
    <source>
        <dbReference type="Proteomes" id="UP001597479"/>
    </source>
</evidence>
<proteinExistence type="predicted"/>
<name>A0ABW5VS04_9MICO</name>
<accession>A0ABW5VS04</accession>
<dbReference type="Gene3D" id="3.40.630.30">
    <property type="match status" value="1"/>
</dbReference>
<dbReference type="GO" id="GO:0016746">
    <property type="term" value="F:acyltransferase activity"/>
    <property type="evidence" value="ECO:0007669"/>
    <property type="project" value="UniProtKB-KW"/>
</dbReference>
<sequence>MKIYRATEADVSLLLEIRRESIDWLATRNTDQWASDFPDEEQMLAGFAADAGNGNAWLIDDGDVTVATVTLDAAAQPAIWTPQETAEPARYVHRLTVRRPAAGQGLGGELLDWCGNRAYEEGARWLRLDAWTTNHALHEYYRSQGFEHLRTVERADYPSGALFQRPARPAITPRLTRA</sequence>
<dbReference type="PANTHER" id="PTHR43877">
    <property type="entry name" value="AMINOALKYLPHOSPHONATE N-ACETYLTRANSFERASE-RELATED-RELATED"/>
    <property type="match status" value="1"/>
</dbReference>
<comment type="caution">
    <text evidence="4">The sequence shown here is derived from an EMBL/GenBank/DDBJ whole genome shotgun (WGS) entry which is preliminary data.</text>
</comment>
<keyword evidence="2 4" id="KW-0012">Acyltransferase</keyword>
<organism evidence="4 5">
    <name type="scientific">Promicromonospora vindobonensis</name>
    <dbReference type="NCBI Taxonomy" id="195748"/>
    <lineage>
        <taxon>Bacteria</taxon>
        <taxon>Bacillati</taxon>
        <taxon>Actinomycetota</taxon>
        <taxon>Actinomycetes</taxon>
        <taxon>Micrococcales</taxon>
        <taxon>Promicromonosporaceae</taxon>
        <taxon>Promicromonospora</taxon>
    </lineage>
</organism>
<dbReference type="PANTHER" id="PTHR43877:SF2">
    <property type="entry name" value="AMINOALKYLPHOSPHONATE N-ACETYLTRANSFERASE-RELATED"/>
    <property type="match status" value="1"/>
</dbReference>
<dbReference type="EC" id="2.3.-.-" evidence="4"/>
<dbReference type="RefSeq" id="WP_377183474.1">
    <property type="nucleotide sequence ID" value="NZ_JBHUOG010000001.1"/>
</dbReference>
<evidence type="ECO:0000256" key="1">
    <source>
        <dbReference type="ARBA" id="ARBA00022679"/>
    </source>
</evidence>
<keyword evidence="5" id="KW-1185">Reference proteome</keyword>
<dbReference type="Proteomes" id="UP001597479">
    <property type="component" value="Unassembled WGS sequence"/>
</dbReference>
<dbReference type="CDD" id="cd04301">
    <property type="entry name" value="NAT_SF"/>
    <property type="match status" value="1"/>
</dbReference>
<dbReference type="EMBL" id="JBHUOG010000001">
    <property type="protein sequence ID" value="MFD2794454.1"/>
    <property type="molecule type" value="Genomic_DNA"/>
</dbReference>
<reference evidence="5" key="1">
    <citation type="journal article" date="2019" name="Int. J. Syst. Evol. Microbiol.">
        <title>The Global Catalogue of Microorganisms (GCM) 10K type strain sequencing project: providing services to taxonomists for standard genome sequencing and annotation.</title>
        <authorList>
            <consortium name="The Broad Institute Genomics Platform"/>
            <consortium name="The Broad Institute Genome Sequencing Center for Infectious Disease"/>
            <person name="Wu L."/>
            <person name="Ma J."/>
        </authorList>
    </citation>
    <scope>NUCLEOTIDE SEQUENCE [LARGE SCALE GENOMIC DNA]</scope>
    <source>
        <strain evidence="5">CCM 7044</strain>
    </source>
</reference>
<keyword evidence="1 4" id="KW-0808">Transferase</keyword>
<dbReference type="SUPFAM" id="SSF55729">
    <property type="entry name" value="Acyl-CoA N-acyltransferases (Nat)"/>
    <property type="match status" value="1"/>
</dbReference>
<dbReference type="InterPro" id="IPR016181">
    <property type="entry name" value="Acyl_CoA_acyltransferase"/>
</dbReference>
<dbReference type="InterPro" id="IPR050832">
    <property type="entry name" value="Bact_Acetyltransf"/>
</dbReference>
<gene>
    <name evidence="4" type="ORF">ACFS27_12940</name>
</gene>
<evidence type="ECO:0000259" key="3">
    <source>
        <dbReference type="PROSITE" id="PS51186"/>
    </source>
</evidence>
<protein>
    <submittedName>
        <fullName evidence="4">GNAT family N-acetyltransferase</fullName>
        <ecNumber evidence="4">2.3.-.-</ecNumber>
    </submittedName>
</protein>
<dbReference type="Pfam" id="PF00583">
    <property type="entry name" value="Acetyltransf_1"/>
    <property type="match status" value="1"/>
</dbReference>
<feature type="domain" description="N-acetyltransferase" evidence="3">
    <location>
        <begin position="1"/>
        <end position="168"/>
    </location>
</feature>